<evidence type="ECO:0000256" key="1">
    <source>
        <dbReference type="SAM" id="MobiDB-lite"/>
    </source>
</evidence>
<accession>A0A9D4D950</accession>
<sequence>MPDIVYDRKGRLDRLSESVRSDDDSYNSPWQQEGEDKESVLHLEVCEAPL</sequence>
<dbReference type="Proteomes" id="UP000828390">
    <property type="component" value="Unassembled WGS sequence"/>
</dbReference>
<feature type="region of interest" description="Disordered" evidence="1">
    <location>
        <begin position="16"/>
        <end position="38"/>
    </location>
</feature>
<reference evidence="2" key="1">
    <citation type="journal article" date="2019" name="bioRxiv">
        <title>The Genome of the Zebra Mussel, Dreissena polymorpha: A Resource for Invasive Species Research.</title>
        <authorList>
            <person name="McCartney M.A."/>
            <person name="Auch B."/>
            <person name="Kono T."/>
            <person name="Mallez S."/>
            <person name="Zhang Y."/>
            <person name="Obille A."/>
            <person name="Becker A."/>
            <person name="Abrahante J.E."/>
            <person name="Garbe J."/>
            <person name="Badalamenti J.P."/>
            <person name="Herman A."/>
            <person name="Mangelson H."/>
            <person name="Liachko I."/>
            <person name="Sullivan S."/>
            <person name="Sone E.D."/>
            <person name="Koren S."/>
            <person name="Silverstein K.A.T."/>
            <person name="Beckman K.B."/>
            <person name="Gohl D.M."/>
        </authorList>
    </citation>
    <scope>NUCLEOTIDE SEQUENCE</scope>
    <source>
        <strain evidence="2">Duluth1</strain>
        <tissue evidence="2">Whole animal</tissue>
    </source>
</reference>
<keyword evidence="3" id="KW-1185">Reference proteome</keyword>
<evidence type="ECO:0000313" key="3">
    <source>
        <dbReference type="Proteomes" id="UP000828390"/>
    </source>
</evidence>
<organism evidence="2 3">
    <name type="scientific">Dreissena polymorpha</name>
    <name type="common">Zebra mussel</name>
    <name type="synonym">Mytilus polymorpha</name>
    <dbReference type="NCBI Taxonomy" id="45954"/>
    <lineage>
        <taxon>Eukaryota</taxon>
        <taxon>Metazoa</taxon>
        <taxon>Spiralia</taxon>
        <taxon>Lophotrochozoa</taxon>
        <taxon>Mollusca</taxon>
        <taxon>Bivalvia</taxon>
        <taxon>Autobranchia</taxon>
        <taxon>Heteroconchia</taxon>
        <taxon>Euheterodonta</taxon>
        <taxon>Imparidentia</taxon>
        <taxon>Neoheterodontei</taxon>
        <taxon>Myida</taxon>
        <taxon>Dreissenoidea</taxon>
        <taxon>Dreissenidae</taxon>
        <taxon>Dreissena</taxon>
    </lineage>
</organism>
<gene>
    <name evidence="2" type="ORF">DPMN_047049</name>
</gene>
<evidence type="ECO:0000313" key="2">
    <source>
        <dbReference type="EMBL" id="KAH3740344.1"/>
    </source>
</evidence>
<comment type="caution">
    <text evidence="2">The sequence shown here is derived from an EMBL/GenBank/DDBJ whole genome shotgun (WGS) entry which is preliminary data.</text>
</comment>
<dbReference type="AlphaFoldDB" id="A0A9D4D950"/>
<dbReference type="EMBL" id="JAIWYP010000011">
    <property type="protein sequence ID" value="KAH3740344.1"/>
    <property type="molecule type" value="Genomic_DNA"/>
</dbReference>
<name>A0A9D4D950_DREPO</name>
<proteinExistence type="predicted"/>
<reference evidence="2" key="2">
    <citation type="submission" date="2020-11" db="EMBL/GenBank/DDBJ databases">
        <authorList>
            <person name="McCartney M.A."/>
            <person name="Auch B."/>
            <person name="Kono T."/>
            <person name="Mallez S."/>
            <person name="Becker A."/>
            <person name="Gohl D.M."/>
            <person name="Silverstein K.A.T."/>
            <person name="Koren S."/>
            <person name="Bechman K.B."/>
            <person name="Herman A."/>
            <person name="Abrahante J.E."/>
            <person name="Garbe J."/>
        </authorList>
    </citation>
    <scope>NUCLEOTIDE SEQUENCE</scope>
    <source>
        <strain evidence="2">Duluth1</strain>
        <tissue evidence="2">Whole animal</tissue>
    </source>
</reference>
<protein>
    <submittedName>
        <fullName evidence="2">Uncharacterized protein</fullName>
    </submittedName>
</protein>